<dbReference type="PANTHER" id="PTHR45527:SF1">
    <property type="entry name" value="FATTY ACID SYNTHASE"/>
    <property type="match status" value="1"/>
</dbReference>
<accession>X8AMU3</accession>
<dbReference type="EMBL" id="JAOB01000050">
    <property type="protein sequence ID" value="EUA32919.1"/>
    <property type="molecule type" value="Genomic_DNA"/>
</dbReference>
<dbReference type="GO" id="GO:0043041">
    <property type="term" value="P:amino acid activation for nonribosomal peptide biosynthetic process"/>
    <property type="evidence" value="ECO:0007669"/>
    <property type="project" value="TreeGrafter"/>
</dbReference>
<name>X8AMU3_MYCXE</name>
<feature type="region of interest" description="Disordered" evidence="1">
    <location>
        <begin position="85"/>
        <end position="109"/>
    </location>
</feature>
<gene>
    <name evidence="3" type="ORF">I553_8960</name>
</gene>
<evidence type="ECO:0000256" key="1">
    <source>
        <dbReference type="SAM" id="MobiDB-lite"/>
    </source>
</evidence>
<evidence type="ECO:0000313" key="3">
    <source>
        <dbReference type="EMBL" id="EUA32919.1"/>
    </source>
</evidence>
<dbReference type="PANTHER" id="PTHR45527">
    <property type="entry name" value="NONRIBOSOMAL PEPTIDE SYNTHETASE"/>
    <property type="match status" value="1"/>
</dbReference>
<protein>
    <submittedName>
        <fullName evidence="3">AMP-binding enzyme family protein</fullName>
    </submittedName>
</protein>
<dbReference type="Pfam" id="PF00501">
    <property type="entry name" value="AMP-binding"/>
    <property type="match status" value="1"/>
</dbReference>
<dbReference type="GO" id="GO:0044550">
    <property type="term" value="P:secondary metabolite biosynthetic process"/>
    <property type="evidence" value="ECO:0007669"/>
    <property type="project" value="TreeGrafter"/>
</dbReference>
<sequence>MLAVLKTGAGYVPIDPAMPATRVGFMLADAAPIAVVTTAALRPRLDDHDLVVIDIDDPTIAGYPATALPTPADDDIAYLIYTSGTTGAPKGGRHPPQRDSATGLPASAAVPGRGVDAVSLV</sequence>
<dbReference type="GO" id="GO:0005829">
    <property type="term" value="C:cytosol"/>
    <property type="evidence" value="ECO:0007669"/>
    <property type="project" value="TreeGrafter"/>
</dbReference>
<comment type="caution">
    <text evidence="3">The sequence shown here is derived from an EMBL/GenBank/DDBJ whole genome shotgun (WGS) entry which is preliminary data.</text>
</comment>
<dbReference type="InterPro" id="IPR020845">
    <property type="entry name" value="AMP-binding_CS"/>
</dbReference>
<dbReference type="AlphaFoldDB" id="X8AMU3"/>
<reference evidence="3" key="1">
    <citation type="submission" date="2014-01" db="EMBL/GenBank/DDBJ databases">
        <authorList>
            <person name="Brown-Elliot B."/>
            <person name="Wallace R."/>
            <person name="Lenaerts A."/>
            <person name="Ordway D."/>
            <person name="DeGroote M.A."/>
            <person name="Parker T."/>
            <person name="Sizemore C."/>
            <person name="Tallon L.J."/>
            <person name="Sadzewicz L.K."/>
            <person name="Sengamalay N."/>
            <person name="Fraser C.M."/>
            <person name="Hine E."/>
            <person name="Shefchek K.A."/>
            <person name="Das S.P."/>
            <person name="Tettelin H."/>
        </authorList>
    </citation>
    <scope>NUCLEOTIDE SEQUENCE [LARGE SCALE GENOMIC DNA]</scope>
    <source>
        <strain evidence="3">4042</strain>
    </source>
</reference>
<dbReference type="Gene3D" id="3.40.50.980">
    <property type="match status" value="1"/>
</dbReference>
<organism evidence="3">
    <name type="scientific">Mycobacterium xenopi 4042</name>
    <dbReference type="NCBI Taxonomy" id="1299334"/>
    <lineage>
        <taxon>Bacteria</taxon>
        <taxon>Bacillati</taxon>
        <taxon>Actinomycetota</taxon>
        <taxon>Actinomycetes</taxon>
        <taxon>Mycobacteriales</taxon>
        <taxon>Mycobacteriaceae</taxon>
        <taxon>Mycobacterium</taxon>
    </lineage>
</organism>
<dbReference type="InterPro" id="IPR000873">
    <property type="entry name" value="AMP-dep_synth/lig_dom"/>
</dbReference>
<dbReference type="SUPFAM" id="SSF56801">
    <property type="entry name" value="Acetyl-CoA synthetase-like"/>
    <property type="match status" value="1"/>
</dbReference>
<proteinExistence type="predicted"/>
<dbReference type="PATRIC" id="fig|1299334.3.peg.5387"/>
<dbReference type="GO" id="GO:0031177">
    <property type="term" value="F:phosphopantetheine binding"/>
    <property type="evidence" value="ECO:0007669"/>
    <property type="project" value="TreeGrafter"/>
</dbReference>
<evidence type="ECO:0000259" key="2">
    <source>
        <dbReference type="Pfam" id="PF00501"/>
    </source>
</evidence>
<dbReference type="PROSITE" id="PS00455">
    <property type="entry name" value="AMP_BINDING"/>
    <property type="match status" value="1"/>
</dbReference>
<feature type="domain" description="AMP-dependent synthetase/ligase" evidence="2">
    <location>
        <begin position="1"/>
        <end position="91"/>
    </location>
</feature>